<feature type="domain" description="DUF5801" evidence="2">
    <location>
        <begin position="401"/>
        <end position="554"/>
    </location>
</feature>
<name>A0ABT3R4L8_9HYPH</name>
<feature type="domain" description="DUF5801" evidence="2">
    <location>
        <begin position="997"/>
        <end position="1168"/>
    </location>
</feature>
<feature type="region of interest" description="Disordered" evidence="1">
    <location>
        <begin position="1309"/>
        <end position="1332"/>
    </location>
</feature>
<dbReference type="InterPro" id="IPR043824">
    <property type="entry name" value="DUF5801"/>
</dbReference>
<dbReference type="SUPFAM" id="SSF51120">
    <property type="entry name" value="beta-Roll"/>
    <property type="match status" value="1"/>
</dbReference>
<feature type="compositionally biased region" description="Acidic residues" evidence="1">
    <location>
        <begin position="47"/>
        <end position="60"/>
    </location>
</feature>
<feature type="region of interest" description="Disordered" evidence="1">
    <location>
        <begin position="1466"/>
        <end position="1489"/>
    </location>
</feature>
<dbReference type="Pfam" id="PF00353">
    <property type="entry name" value="HemolysinCabind"/>
    <property type="match status" value="2"/>
</dbReference>
<evidence type="ECO:0000259" key="2">
    <source>
        <dbReference type="Pfam" id="PF19116"/>
    </source>
</evidence>
<feature type="region of interest" description="Disordered" evidence="1">
    <location>
        <begin position="2406"/>
        <end position="2451"/>
    </location>
</feature>
<organism evidence="3 4">
    <name type="scientific">Roseibium salinum</name>
    <dbReference type="NCBI Taxonomy" id="1604349"/>
    <lineage>
        <taxon>Bacteria</taxon>
        <taxon>Pseudomonadati</taxon>
        <taxon>Pseudomonadota</taxon>
        <taxon>Alphaproteobacteria</taxon>
        <taxon>Hyphomicrobiales</taxon>
        <taxon>Stappiaceae</taxon>
        <taxon>Roseibium</taxon>
    </lineage>
</organism>
<dbReference type="Pfam" id="PF19116">
    <property type="entry name" value="DUF5801"/>
    <property type="match status" value="4"/>
</dbReference>
<keyword evidence="4" id="KW-1185">Reference proteome</keyword>
<feature type="domain" description="DUF5801" evidence="2">
    <location>
        <begin position="798"/>
        <end position="956"/>
    </location>
</feature>
<reference evidence="3 4" key="1">
    <citation type="journal article" date="2016" name="Int. J. Syst. Evol. Microbiol.">
        <title>Labrenzia salina sp. nov., isolated from the rhizosphere of the halophyte Arthrocnemum macrostachyum.</title>
        <authorList>
            <person name="Camacho M."/>
            <person name="Redondo-Gomez S."/>
            <person name="Rodriguez-Llorente I."/>
            <person name="Rohde M."/>
            <person name="Sproer C."/>
            <person name="Schumann P."/>
            <person name="Klenk H.P."/>
            <person name="Montero-Calasanz M.D.C."/>
        </authorList>
    </citation>
    <scope>NUCLEOTIDE SEQUENCE [LARGE SCALE GENOMIC DNA]</scope>
    <source>
        <strain evidence="3 4">DSM 29163</strain>
    </source>
</reference>
<feature type="region of interest" description="Disordered" evidence="1">
    <location>
        <begin position="997"/>
        <end position="1026"/>
    </location>
</feature>
<feature type="domain" description="DUF5801" evidence="2">
    <location>
        <begin position="583"/>
        <end position="752"/>
    </location>
</feature>
<comment type="caution">
    <text evidence="3">The sequence shown here is derived from an EMBL/GenBank/DDBJ whole genome shotgun (WGS) entry which is preliminary data.</text>
</comment>
<dbReference type="Pfam" id="PF17963">
    <property type="entry name" value="Big_9"/>
    <property type="match status" value="1"/>
</dbReference>
<feature type="region of interest" description="Disordered" evidence="1">
    <location>
        <begin position="1"/>
        <end position="74"/>
    </location>
</feature>
<dbReference type="RefSeq" id="WP_265963825.1">
    <property type="nucleotide sequence ID" value="NZ_JAPEVI010000003.1"/>
</dbReference>
<proteinExistence type="predicted"/>
<dbReference type="PROSITE" id="PS00330">
    <property type="entry name" value="HEMOLYSIN_CALCIUM"/>
    <property type="match status" value="3"/>
</dbReference>
<evidence type="ECO:0000256" key="1">
    <source>
        <dbReference type="SAM" id="MobiDB-lite"/>
    </source>
</evidence>
<feature type="region of interest" description="Disordered" evidence="1">
    <location>
        <begin position="1767"/>
        <end position="1811"/>
    </location>
</feature>
<feature type="region of interest" description="Disordered" evidence="1">
    <location>
        <begin position="1606"/>
        <end position="1651"/>
    </location>
</feature>
<feature type="region of interest" description="Disordered" evidence="1">
    <location>
        <begin position="2086"/>
        <end position="2131"/>
    </location>
</feature>
<gene>
    <name evidence="3" type="ORF">ON753_17150</name>
</gene>
<feature type="region of interest" description="Disordered" evidence="1">
    <location>
        <begin position="2566"/>
        <end position="2611"/>
    </location>
</feature>
<dbReference type="PRINTS" id="PR00313">
    <property type="entry name" value="CABNDNGRPT"/>
</dbReference>
<feature type="region of interest" description="Disordered" evidence="1">
    <location>
        <begin position="791"/>
        <end position="820"/>
    </location>
</feature>
<evidence type="ECO:0000313" key="4">
    <source>
        <dbReference type="Proteomes" id="UP001300261"/>
    </source>
</evidence>
<dbReference type="Proteomes" id="UP001300261">
    <property type="component" value="Unassembled WGS sequence"/>
</dbReference>
<dbReference type="EMBL" id="JAPEVI010000003">
    <property type="protein sequence ID" value="MCX2724081.1"/>
    <property type="molecule type" value="Genomic_DNA"/>
</dbReference>
<dbReference type="InterPro" id="IPR011049">
    <property type="entry name" value="Serralysin-like_metalloprot_C"/>
</dbReference>
<dbReference type="InterPro" id="IPR018511">
    <property type="entry name" value="Hemolysin-typ_Ca-bd_CS"/>
</dbReference>
<feature type="compositionally biased region" description="Low complexity" evidence="1">
    <location>
        <begin position="1"/>
        <end position="13"/>
    </location>
</feature>
<dbReference type="InterPro" id="IPR001343">
    <property type="entry name" value="Hemolysn_Ca-bd"/>
</dbReference>
<feature type="region of interest" description="Disordered" evidence="1">
    <location>
        <begin position="2246"/>
        <end position="2291"/>
    </location>
</feature>
<feature type="region of interest" description="Disordered" evidence="1">
    <location>
        <begin position="584"/>
        <end position="614"/>
    </location>
</feature>
<feature type="region of interest" description="Disordered" evidence="1">
    <location>
        <begin position="1926"/>
        <end position="1971"/>
    </location>
</feature>
<protein>
    <submittedName>
        <fullName evidence="3">DUF5801 domain-containing protein</fullName>
    </submittedName>
</protein>
<sequence length="3426" mass="344629">MSTENTSSEFTSSPASWEETAPQEGAPSQSAENDSAAGEALVVAQADGEDISPVDAEDAAATDQPAAEGEEGSQQTVFTANDQNQVVLPANVSLDNAIIEGANLVFIQPDGTEITIENAALNVPTFLIDGVEIPQETLVAALQESGINVAAGPGGTLVATSTPDSSGGDFDVVNANLGDAGPILGLLGPTALQFPELTGEELATDFLLEESDPVITPLTIISIDPTGDTNPGNLFDPDLDASGTNPSGDGETTSFVATIQAGSSSVTDVVFNPYNGGTGDLSLMTTNVTGESLTADFTYELSVDAHTLTILADGVPVVELVIDFTPGADDIAPQTVGTVSINVTLLEGFPHEYATELDALIEGIRILAEDANGFTDVGTFDFTIVDDVPTIQVVQTTIPALVTDDSDITDSAGPVSFASLFTSVFGADSFKDTDDDNVQDVDAISYALSVNGGDGVDSGLNDTLSGNNILLRVNGDSIEGYLEGATGTLAFVISVDPATGDVTLTQNRSIFHDNKNDPVETGVEAETLNANLIQLTATITDGDGDTASATADITGAFAFEDDGPSLTVVADANAGDSLGMELDETEGTDRANDSGETADGNTDDDGPGLGQVTTNVSGGLTSLFTTGGDFGSDGAGTTAGLLSFVGLPTNGDPVATTLSATDGGAIDLTYVSSTQIKGVDQDGHTVFTIEIVDMGGGVYQLQTTLLEAIDHGSDGNLFDANLALELADAGAVQLQYEVTRTDGDGDSVTVAEQIDLVTDSGSLISFDDDGPTLTVEAVANAADELVMELDETEGTDRENDSGETADGNTDDDGPGLGQVTTNVSGGLTSLFTTGGDFGSDGAGTTAGVLSFVGLPTNGDPVATTLSATDGGAIDLTYVSSTQIKGVDQDGHTVFTIDIVDMGGGVYQLQTTLLEAIDHGSDGNLFDANLALELADAGALQLQYEVTRTDGDGDTITVADQIDLVTDSGSLISFDDDGPTLTVEAVANAADELVMELDETEGTDRENDSGETADGNMDDDGPGLGQVTTNVSGGLTSLFTIGGDFGSDGGDSTVGDLTFVGFPSNGDGLATNLEATDGGAIELTLSVDGKTITGEDTDGHPVFTIQIIDLGGGNYQLQTTLFEAIDHGDDSNLHDSELDLLLDAAGAVQLQYEVTRTDGDGDTVTEADQIDIITNSGSIISFDDDGPIAKNDAFVQAGENANVTGNVLSNNGNGEDDFGSDGQDTPAVELVANSLSSTDTNGPGILTLNANGSFTYEPIDGEEGTVTFDYTITDGDGDTSQATVTITLSPDSTPTVESTTDLEVDEDGFAFANDDTTTPRNDETDSTESLTDGSGEAIVSFGDDVPADLLGSIVLVDTAGLDNQFQTLDGQNVTFALNSGDLVGTVNGGATEVIRIEITGATAGPAADEVTYSYSTTLSQPVKHVDGNVENSEFLTGVTFEVTDSDGDKAQGTFDVEVVDDVPSASDVTATPVLDDDAQSGGNLGGTGDVDNNATASGAAGALFTAGADGVQSISITGPSMTAIYVDGDGVATQEAVSWNAVTNADGSVTYTGSSASIATVAVLTVNVDGSYDYTQSAPVVSSASGTPGTEETDDFVFTVTVTDGDDDSDSSDLTIQINDDTPVASDVTATPVLDDDAQSGGNLGGTGDVDNNTTASGAAGALFTAGADGVQSISITGPSMTAIYVDGDGVATQEAVSWNAVTNADGSVTYTGSSASIATVAVLTVNVDGSYDYTQSAPVVSSASGTPGTEETDDFVFTVTVTDGDDDSDSSDLTIQINDDTPVASDVTATPVLDDDAQSGGNLGGTGDVDNNTTASGAAGALFTAGADGVQSISITGPSMTAIYVDGDGVATQEAVSWNAVTNADGSVTYTGSSASIATVAVLTVNVDGSYDYTQSAPVVSSASGTPGTEETDDFVFTVTVTDGDDDSDSSDLTIQINDDTPVASDVTATPVLDDDAQSGGNLGGTGDVDNNTTASGAAGALFTAGADGVQSISITGPSMTAIYVDGDGVATQEAVSWNAVTNADGSVTYTGSSASIATVAVLTVNVDGSYDYTQSAPVVSSASGTPGTEETDDFVFTVTVTDGDDDSDSSDLTIQINDDTPVASDVTATPVLDDDAQSGGNLGGTGDVDNNTTASGAAGALFTAGADGVQSISITGPSMTAIYVDGDGVATQEAVSWNAVTNADGSVTYTGSSASIATVAVLTVNVDGSYDYTQSAPVVSSASGTPGTEETDDFVFTVTVTDGDDDSDSSDLTIQINDDTPVASDVTATPVLDDDAQSGGNLGGTGDVDNNTTASGAAGALFTAGADGVQSISITGPSMTAIYVDGDGVATQEAVSWNAVTNADGSVTYTGSSASIATVAVLTVNVDGSYDYTQSAPVVSSASGTPGTEETDDFVFTVTVTDGDDDSDSSDLTIQINDDTPVASDVTATPVLDDDAQSGGNLGGTGDVDNNTTASGAAGALFTAGADGVQSISITGPSMTAIYVDGDGVATQEAVSWNAVTNADGSVTYTGSSASIATVAVLTVNVDGSYDYTQSAPVVSSASGTPGTEETDDFVFTVTVTDGDDDSDSSDLTIQINDDTPVASDVTATPVLDDDAQSGGNLGGTGDVDNNTTASGAAGALFTAGADGVQSISITGPSMTAIYVDGDGVATQEAVSWNAVTNADGSVTYTGSSASIATVAVLTVNVDGSYDYTQSAPVVSSASGTPGSEETDDFVFTVTVTDGDDDSDSSDLTIQINDDVPTNNSAIETVTVHEDALKFPTNLSQGNRENASQTTTAYITSSALAALVMFGADGAGAFTLNTSISGDTQLDSKGEDVMWNVNGSTIEGVAGVRVVFSIEEVANGTPEYDQAVVDGLIVDGDQLFRFELNDQIDHFPSGAGDSDTETLDIASAFVATDGDGDSVVLDAGLTVAIENDVPVFTLVNDGDGDGVVSLSALNPSVDTTYYGQFAEWDYGADEFQSITATGTNVSIASQSEGQIVLNLLENGDIVGVLTLNADGTDSLEVLHRDGETEFIPITDLSAVAGGPINPITVDPGTAADFNIVIRGSDGDANFLEADDQVNTSNQGWGVKGSSGQTLDTNESLRFSFVDDTNGTPYSVDDFRFAATGFTGGGGTSRTVTIRVYLDAALTQYDEVTLSTTSGAVLQVTSIDWSGAGGNASYISGNDIYGVEVINTGSGGYRVNGIEIGEQSNTPPADLDFDDIVVTITDGDNDTDTLSLDVHISGTTGDALTVEATAGTSGNDILNGTSGNDVLIGGAGNDTLDGGAGEDTLDGGAGNDILNGGASDDTLVGGFGEDTLAGGLGTDTLWGGELNGTGDGAVDTFVIDDATATDIIGDFEAGIDEVDLSALLTLALGTDVEGDGAAGGTPDYVHYNSVNGDLTVDQAGNAASGGGDVVANLGAGLGNETIKILFDDGAGGTGTDTV</sequence>
<evidence type="ECO:0000313" key="3">
    <source>
        <dbReference type="EMBL" id="MCX2724081.1"/>
    </source>
</evidence>
<accession>A0ABT3R4L8</accession>